<dbReference type="SUPFAM" id="SSF51735">
    <property type="entry name" value="NAD(P)-binding Rossmann-fold domains"/>
    <property type="match status" value="1"/>
</dbReference>
<dbReference type="Pfam" id="PF01370">
    <property type="entry name" value="Epimerase"/>
    <property type="match status" value="1"/>
</dbReference>
<organism evidence="2 3">
    <name type="scientific">Leucobacter luti</name>
    <dbReference type="NCBI Taxonomy" id="340320"/>
    <lineage>
        <taxon>Bacteria</taxon>
        <taxon>Bacillati</taxon>
        <taxon>Actinomycetota</taxon>
        <taxon>Actinomycetes</taxon>
        <taxon>Micrococcales</taxon>
        <taxon>Microbacteriaceae</taxon>
        <taxon>Leucobacter</taxon>
    </lineage>
</organism>
<feature type="domain" description="NAD-dependent epimerase/dehydratase" evidence="1">
    <location>
        <begin position="20"/>
        <end position="229"/>
    </location>
</feature>
<dbReference type="Gene3D" id="3.40.50.720">
    <property type="entry name" value="NAD(P)-binding Rossmann-like Domain"/>
    <property type="match status" value="1"/>
</dbReference>
<comment type="caution">
    <text evidence="2">The sequence shown here is derived from an EMBL/GenBank/DDBJ whole genome shotgun (WGS) entry which is preliminary data.</text>
</comment>
<dbReference type="OrthoDB" id="8205493at2"/>
<keyword evidence="3" id="KW-1185">Reference proteome</keyword>
<reference evidence="2 3" key="1">
    <citation type="journal article" date="2015" name="Stand. Genomic Sci.">
        <title>Genomic Encyclopedia of Bacterial and Archaeal Type Strains, Phase III: the genomes of soil and plant-associated and newly described type strains.</title>
        <authorList>
            <person name="Whitman W.B."/>
            <person name="Woyke T."/>
            <person name="Klenk H.P."/>
            <person name="Zhou Y."/>
            <person name="Lilburn T.G."/>
            <person name="Beck B.J."/>
            <person name="De Vos P."/>
            <person name="Vandamme P."/>
            <person name="Eisen J.A."/>
            <person name="Garrity G."/>
            <person name="Hugenholtz P."/>
            <person name="Kyrpides N.C."/>
        </authorList>
    </citation>
    <scope>NUCLEOTIDE SEQUENCE [LARGE SCALE GENOMIC DNA]</scope>
    <source>
        <strain evidence="2 3">RF6</strain>
    </source>
</reference>
<name>A0A4Q7TK00_9MICO</name>
<dbReference type="RefSeq" id="WP_157993051.1">
    <property type="nucleotide sequence ID" value="NZ_QYAG01000003.1"/>
</dbReference>
<dbReference type="EMBL" id="SHKI01000007">
    <property type="protein sequence ID" value="RZT60956.1"/>
    <property type="molecule type" value="Genomic_DNA"/>
</dbReference>
<gene>
    <name evidence="2" type="ORF">EV139_2702</name>
</gene>
<dbReference type="InterPro" id="IPR036291">
    <property type="entry name" value="NAD(P)-bd_dom_sf"/>
</dbReference>
<evidence type="ECO:0000313" key="2">
    <source>
        <dbReference type="EMBL" id="RZT60956.1"/>
    </source>
</evidence>
<proteinExistence type="predicted"/>
<dbReference type="Proteomes" id="UP000291832">
    <property type="component" value="Unassembled WGS sequence"/>
</dbReference>
<accession>A0A4Q7TK00</accession>
<protein>
    <submittedName>
        <fullName evidence="2">Nucleoside-diphosphate-sugar epimerase</fullName>
    </submittedName>
</protein>
<sequence length="325" mass="34318">MHTSAAGSDPSSGAVARRRIAVLGPRGQIGRVVVRELLAQGAEVVTVSRSATPPAGVFAHRAVGADAPEALGRALRDCSSVIVAVGLPYRAAVWEREWVPLMQTIVAAASDHDIPLTVLDNLYAYGRASGPISEAQPLAPCSRKGDARRAGAAVLEHARAWGADIVLCRAADFLGPGAETTVLPWSTITRILARRGGRFNWFGPPEYRHSFALPGDVARGLITVCSHPRLRAAPAVHLPAIAPFSGDELAAQLARAAGGPVSARVLSRGLLAVAGLFSSAAREQLEMRYQFASNYVIDDSVFRGLVPGEPRRELSDIIALARPGR</sequence>
<dbReference type="AlphaFoldDB" id="A0A4Q7TK00"/>
<evidence type="ECO:0000313" key="3">
    <source>
        <dbReference type="Proteomes" id="UP000291832"/>
    </source>
</evidence>
<dbReference type="InterPro" id="IPR001509">
    <property type="entry name" value="Epimerase_deHydtase"/>
</dbReference>
<evidence type="ECO:0000259" key="1">
    <source>
        <dbReference type="Pfam" id="PF01370"/>
    </source>
</evidence>